<name>A0A7Z0CJP1_9ACTN</name>
<evidence type="ECO:0000256" key="1">
    <source>
        <dbReference type="SAM" id="Coils"/>
    </source>
</evidence>
<dbReference type="Pfam" id="PF20537">
    <property type="entry name" value="DUF6752"/>
    <property type="match status" value="1"/>
</dbReference>
<evidence type="ECO:0000313" key="3">
    <source>
        <dbReference type="EMBL" id="NYI43244.1"/>
    </source>
</evidence>
<gene>
    <name evidence="3" type="ORF">BJ993_000324</name>
</gene>
<feature type="domain" description="DUF6752" evidence="2">
    <location>
        <begin position="32"/>
        <end position="85"/>
    </location>
</feature>
<protein>
    <recommendedName>
        <fullName evidence="2">DUF6752 domain-containing protein</fullName>
    </recommendedName>
</protein>
<evidence type="ECO:0000313" key="4">
    <source>
        <dbReference type="Proteomes" id="UP000562045"/>
    </source>
</evidence>
<dbReference type="EMBL" id="JACBZM010000001">
    <property type="protein sequence ID" value="NYI43244.1"/>
    <property type="molecule type" value="Genomic_DNA"/>
</dbReference>
<proteinExistence type="predicted"/>
<sequence length="86" mass="10097">MSTHELKARLREQARDRLPAPVVDRIRARSSLRERVRVLEAEVQENRQLNRRIAELTDVVAELLIPLEARDQDRVDEVLARYQQGL</sequence>
<dbReference type="AlphaFoldDB" id="A0A7Z0CJP1"/>
<evidence type="ECO:0000259" key="2">
    <source>
        <dbReference type="Pfam" id="PF20537"/>
    </source>
</evidence>
<keyword evidence="1" id="KW-0175">Coiled coil</keyword>
<comment type="caution">
    <text evidence="3">The sequence shown here is derived from an EMBL/GenBank/DDBJ whole genome shotgun (WGS) entry which is preliminary data.</text>
</comment>
<dbReference type="InterPro" id="IPR046640">
    <property type="entry name" value="DUF6752"/>
</dbReference>
<reference evidence="3 4" key="1">
    <citation type="submission" date="2020-07" db="EMBL/GenBank/DDBJ databases">
        <title>Sequencing the genomes of 1000 actinobacteria strains.</title>
        <authorList>
            <person name="Klenk H.-P."/>
        </authorList>
    </citation>
    <scope>NUCLEOTIDE SEQUENCE [LARGE SCALE GENOMIC DNA]</scope>
    <source>
        <strain evidence="3 4">DSM 15131</strain>
    </source>
</reference>
<dbReference type="Proteomes" id="UP000562045">
    <property type="component" value="Unassembled WGS sequence"/>
</dbReference>
<accession>A0A7Z0CJP1</accession>
<feature type="coiled-coil region" evidence="1">
    <location>
        <begin position="29"/>
        <end position="59"/>
    </location>
</feature>
<dbReference type="RefSeq" id="WP_036546530.1">
    <property type="nucleotide sequence ID" value="NZ_CP022295.1"/>
</dbReference>
<organism evidence="3 4">
    <name type="scientific">Nocardioides aromaticivorans</name>
    <dbReference type="NCBI Taxonomy" id="200618"/>
    <lineage>
        <taxon>Bacteria</taxon>
        <taxon>Bacillati</taxon>
        <taxon>Actinomycetota</taxon>
        <taxon>Actinomycetes</taxon>
        <taxon>Propionibacteriales</taxon>
        <taxon>Nocardioidaceae</taxon>
        <taxon>Nocardioides</taxon>
    </lineage>
</organism>